<organism evidence="1 6">
    <name type="scientific">Candidatus Hakubella thermalkaliphila</name>
    <dbReference type="NCBI Taxonomy" id="2754717"/>
    <lineage>
        <taxon>Bacteria</taxon>
        <taxon>Bacillati</taxon>
        <taxon>Actinomycetota</taxon>
        <taxon>Actinomycetota incertae sedis</taxon>
        <taxon>Candidatus Hakubellales</taxon>
        <taxon>Candidatus Hakubellaceae</taxon>
        <taxon>Candidatus Hakubella</taxon>
    </lineage>
</organism>
<reference evidence="4 5" key="1">
    <citation type="journal article" date="2020" name="Front. Microbiol.">
        <title>Single-cell genomics of novel Actinobacteria with the Wood-Ljungdahl pathway discovered in a serpentinizing system.</title>
        <authorList>
            <person name="Merino N."/>
            <person name="Kawai M."/>
            <person name="Boyd E.S."/>
            <person name="Colman D.R."/>
            <person name="McGlynn S.E."/>
            <person name="Nealson K.H."/>
            <person name="Kurokawa K."/>
            <person name="Hongoh Y."/>
        </authorList>
    </citation>
    <scope>NUCLEOTIDE SEQUENCE [LARGE SCALE GENOMIC DNA]</scope>
    <source>
        <strain evidence="1 6">S03</strain>
        <strain evidence="2 4">S25</strain>
        <strain evidence="3 5">S42</strain>
    </source>
</reference>
<evidence type="ECO:0000313" key="2">
    <source>
        <dbReference type="EMBL" id="GFP25118.1"/>
    </source>
</evidence>
<evidence type="ECO:0000313" key="1">
    <source>
        <dbReference type="EMBL" id="GFP19598.1"/>
    </source>
</evidence>
<dbReference type="EMBL" id="BLRX01000041">
    <property type="protein sequence ID" value="GFP25118.1"/>
    <property type="molecule type" value="Genomic_DNA"/>
</dbReference>
<dbReference type="EMBL" id="BLRU01000106">
    <property type="protein sequence ID" value="GFP19598.1"/>
    <property type="molecule type" value="Genomic_DNA"/>
</dbReference>
<dbReference type="EMBL" id="BLSA01000299">
    <property type="protein sequence ID" value="GFP33157.1"/>
    <property type="molecule type" value="Genomic_DNA"/>
</dbReference>
<gene>
    <name evidence="1" type="ORF">HKBW3S03_01103</name>
    <name evidence="2" type="ORF">HKBW3S25_00568</name>
    <name evidence="3" type="ORF">HKBW3S42_01478</name>
</gene>
<dbReference type="InterPro" id="IPR045397">
    <property type="entry name" value="TumE-like"/>
</dbReference>
<evidence type="ECO:0000313" key="5">
    <source>
        <dbReference type="Proteomes" id="UP000568877"/>
    </source>
</evidence>
<comment type="caution">
    <text evidence="1">The sequence shown here is derived from an EMBL/GenBank/DDBJ whole genome shotgun (WGS) entry which is preliminary data.</text>
</comment>
<accession>A0A6V8NH67</accession>
<dbReference type="AlphaFoldDB" id="A0A6V8NH67"/>
<protein>
    <submittedName>
        <fullName evidence="1">Uncharacterized protein</fullName>
    </submittedName>
</protein>
<evidence type="ECO:0000313" key="3">
    <source>
        <dbReference type="EMBL" id="GFP33157.1"/>
    </source>
</evidence>
<dbReference type="RefSeq" id="WP_176235305.1">
    <property type="nucleotide sequence ID" value="NZ_BLRU01000106.1"/>
</dbReference>
<evidence type="ECO:0000313" key="6">
    <source>
        <dbReference type="Proteomes" id="UP000574717"/>
    </source>
</evidence>
<evidence type="ECO:0000313" key="4">
    <source>
        <dbReference type="Proteomes" id="UP000543224"/>
    </source>
</evidence>
<sequence length="143" mass="16527">MTDNPLTSLDKYSRFVAELLNHPTVERSTVMVWSDSPYTGIAEGEVFFSNGIRLRVREELDFAAGLITSYGYEVYRHVERLYWYDDFPHPNDPNLASTFPHHKHVPPDIKHNRIPAPKISFTRPNLRVLIGEIEGLTQLEQSM</sequence>
<proteinExistence type="predicted"/>
<dbReference type="Proteomes" id="UP000568877">
    <property type="component" value="Unassembled WGS sequence"/>
</dbReference>
<name>A0A6V8NH67_9ACTN</name>
<dbReference type="Proteomes" id="UP000543224">
    <property type="component" value="Unassembled WGS sequence"/>
</dbReference>
<dbReference type="Proteomes" id="UP000574717">
    <property type="component" value="Unassembled WGS sequence"/>
</dbReference>
<dbReference type="Pfam" id="PF20126">
    <property type="entry name" value="TumE"/>
    <property type="match status" value="1"/>
</dbReference>